<dbReference type="AlphaFoldDB" id="A0A062V006"/>
<dbReference type="EMBL" id="JMIY01000002">
    <property type="protein sequence ID" value="KCZ72461.1"/>
    <property type="molecule type" value="Genomic_DNA"/>
</dbReference>
<organism evidence="1 2">
    <name type="scientific">Candidatus Methanoperedens nitratireducens</name>
    <dbReference type="NCBI Taxonomy" id="1392998"/>
    <lineage>
        <taxon>Archaea</taxon>
        <taxon>Methanobacteriati</taxon>
        <taxon>Methanobacteriota</taxon>
        <taxon>Stenosarchaea group</taxon>
        <taxon>Methanomicrobia</taxon>
        <taxon>Methanosarcinales</taxon>
        <taxon>ANME-2 cluster</taxon>
        <taxon>Candidatus Methanoperedentaceae</taxon>
        <taxon>Candidatus Methanoperedens</taxon>
    </lineage>
</organism>
<dbReference type="InterPro" id="IPR002746">
    <property type="entry name" value="UPF0216"/>
</dbReference>
<dbReference type="PIRSF" id="PIRSF005264">
    <property type="entry name" value="UCP005264"/>
    <property type="match status" value="1"/>
</dbReference>
<proteinExistence type="predicted"/>
<evidence type="ECO:0000313" key="1">
    <source>
        <dbReference type="EMBL" id="KCZ72461.1"/>
    </source>
</evidence>
<name>A0A062V006_9EURY</name>
<dbReference type="Proteomes" id="UP000027153">
    <property type="component" value="Unassembled WGS sequence"/>
</dbReference>
<keyword evidence="2" id="KW-1185">Reference proteome</keyword>
<sequence>MDGDKDISIRFIQILNRSLPAKKKTLKELLLEDKPSIKNRDGSTHLFDRKELEKLAAMVPEQERGRLRLPLYLEMSASMERGSIKISGRLECMIIKKILYGDEPSKDKYAEDIKDYMIIYYPHLLKIRKELETTTQFMFTI</sequence>
<evidence type="ECO:0000313" key="2">
    <source>
        <dbReference type="Proteomes" id="UP000027153"/>
    </source>
</evidence>
<protein>
    <submittedName>
        <fullName evidence="1">Uncharacterized protein</fullName>
    </submittedName>
</protein>
<dbReference type="RefSeq" id="WP_048089374.1">
    <property type="nucleotide sequence ID" value="NZ_JMIY01000002.1"/>
</dbReference>
<accession>A0A062V006</accession>
<reference evidence="1 2" key="1">
    <citation type="journal article" date="2013" name="Nature">
        <title>Anaerobic oxidation of methane coupled to nitrate reduction in a novel archaeal lineage.</title>
        <authorList>
            <person name="Haroon M.F."/>
            <person name="Hu S."/>
            <person name="Shi Y."/>
            <person name="Imelfort M."/>
            <person name="Keller J."/>
            <person name="Hugenholtz P."/>
            <person name="Yuan Z."/>
            <person name="Tyson G.W."/>
        </authorList>
    </citation>
    <scope>NUCLEOTIDE SEQUENCE [LARGE SCALE GENOMIC DNA]</scope>
    <source>
        <strain evidence="1 2">ANME-2d</strain>
    </source>
</reference>
<comment type="caution">
    <text evidence="1">The sequence shown here is derived from an EMBL/GenBank/DDBJ whole genome shotgun (WGS) entry which is preliminary data.</text>
</comment>
<dbReference type="NCBIfam" id="NF003153">
    <property type="entry name" value="PRK04115.1"/>
    <property type="match status" value="1"/>
</dbReference>
<dbReference type="Pfam" id="PF01886">
    <property type="entry name" value="DUF61"/>
    <property type="match status" value="1"/>
</dbReference>
<gene>
    <name evidence="1" type="ORF">ANME2D_00888</name>
</gene>